<evidence type="ECO:0000313" key="3">
    <source>
        <dbReference type="Proteomes" id="UP001157440"/>
    </source>
</evidence>
<proteinExistence type="predicted"/>
<sequence>MKRANQERQPSRRFPPAGGQTLFFGSGPHTRHRAAASPTFPSAGTRERADRYSERKEREPERLKAVVADIGFVKR</sequence>
<dbReference type="Proteomes" id="UP001157440">
    <property type="component" value="Unassembled WGS sequence"/>
</dbReference>
<protein>
    <submittedName>
        <fullName evidence="2">Uncharacterized protein</fullName>
    </submittedName>
</protein>
<accession>A0AA37TFH6</accession>
<dbReference type="AlphaFoldDB" id="A0AA37TFH6"/>
<evidence type="ECO:0000313" key="2">
    <source>
        <dbReference type="EMBL" id="GLS72794.1"/>
    </source>
</evidence>
<gene>
    <name evidence="2" type="ORF">GCM10007890_48090</name>
</gene>
<dbReference type="EMBL" id="BSPL01000023">
    <property type="protein sequence ID" value="GLS72794.1"/>
    <property type="molecule type" value="Genomic_DNA"/>
</dbReference>
<feature type="region of interest" description="Disordered" evidence="1">
    <location>
        <begin position="1"/>
        <end position="61"/>
    </location>
</feature>
<evidence type="ECO:0000256" key="1">
    <source>
        <dbReference type="SAM" id="MobiDB-lite"/>
    </source>
</evidence>
<comment type="caution">
    <text evidence="2">The sequence shown here is derived from an EMBL/GenBank/DDBJ whole genome shotgun (WGS) entry which is preliminary data.</text>
</comment>
<name>A0AA37TFH6_9HYPH</name>
<feature type="compositionally biased region" description="Basic and acidic residues" evidence="1">
    <location>
        <begin position="45"/>
        <end position="61"/>
    </location>
</feature>
<reference evidence="3" key="1">
    <citation type="journal article" date="2019" name="Int. J. Syst. Evol. Microbiol.">
        <title>The Global Catalogue of Microorganisms (GCM) 10K type strain sequencing project: providing services to taxonomists for standard genome sequencing and annotation.</title>
        <authorList>
            <consortium name="The Broad Institute Genomics Platform"/>
            <consortium name="The Broad Institute Genome Sequencing Center for Infectious Disease"/>
            <person name="Wu L."/>
            <person name="Ma J."/>
        </authorList>
    </citation>
    <scope>NUCLEOTIDE SEQUENCE [LARGE SCALE GENOMIC DNA]</scope>
    <source>
        <strain evidence="3">NBRC 103632</strain>
    </source>
</reference>
<organism evidence="2 3">
    <name type="scientific">Methylobacterium tardum</name>
    <dbReference type="NCBI Taxonomy" id="374432"/>
    <lineage>
        <taxon>Bacteria</taxon>
        <taxon>Pseudomonadati</taxon>
        <taxon>Pseudomonadota</taxon>
        <taxon>Alphaproteobacteria</taxon>
        <taxon>Hyphomicrobiales</taxon>
        <taxon>Methylobacteriaceae</taxon>
        <taxon>Methylobacterium</taxon>
    </lineage>
</organism>
<feature type="compositionally biased region" description="Basic and acidic residues" evidence="1">
    <location>
        <begin position="1"/>
        <end position="10"/>
    </location>
</feature>
<keyword evidence="3" id="KW-1185">Reference proteome</keyword>